<reference evidence="4" key="1">
    <citation type="submission" date="2024-02" db="EMBL/GenBank/DDBJ databases">
        <title>Bacterial skin colonization with Propionibacterium avidum as a risk factor for Periprosthetic Joint Infections - a single-center prospective study.</title>
        <authorList>
            <person name="Achermann Y."/>
        </authorList>
    </citation>
    <scope>NUCLEOTIDE SEQUENCE</scope>
    <source>
        <strain evidence="4">PAVI-2017310195</strain>
    </source>
</reference>
<accession>A0AB35XH96</accession>
<comment type="caution">
    <text evidence="4">The sequence shown here is derived from an EMBL/GenBank/DDBJ whole genome shotgun (WGS) entry which is preliminary data.</text>
</comment>
<feature type="compositionally biased region" description="Low complexity" evidence="1">
    <location>
        <begin position="270"/>
        <end position="288"/>
    </location>
</feature>
<protein>
    <recommendedName>
        <fullName evidence="3">LppM domain-containing protein</fullName>
    </recommendedName>
</protein>
<evidence type="ECO:0000313" key="5">
    <source>
        <dbReference type="Proteomes" id="UP001309299"/>
    </source>
</evidence>
<dbReference type="EMBL" id="JBAKUA010000006">
    <property type="protein sequence ID" value="MEH1546501.1"/>
    <property type="molecule type" value="Genomic_DNA"/>
</dbReference>
<dbReference type="Pfam" id="PF21946">
    <property type="entry name" value="LppM"/>
    <property type="match status" value="1"/>
</dbReference>
<dbReference type="RefSeq" id="WP_179856585.1">
    <property type="nucleotide sequence ID" value="NZ_AP024309.1"/>
</dbReference>
<dbReference type="Proteomes" id="UP001309299">
    <property type="component" value="Unassembled WGS sequence"/>
</dbReference>
<dbReference type="AlphaFoldDB" id="A0AB35XH96"/>
<evidence type="ECO:0000256" key="2">
    <source>
        <dbReference type="SAM" id="Phobius"/>
    </source>
</evidence>
<feature type="transmembrane region" description="Helical" evidence="2">
    <location>
        <begin position="199"/>
        <end position="221"/>
    </location>
</feature>
<feature type="region of interest" description="Disordered" evidence="1">
    <location>
        <begin position="225"/>
        <end position="320"/>
    </location>
</feature>
<keyword evidence="2" id="KW-0812">Transmembrane</keyword>
<evidence type="ECO:0000259" key="3">
    <source>
        <dbReference type="Pfam" id="PF21946"/>
    </source>
</evidence>
<feature type="compositionally biased region" description="Low complexity" evidence="1">
    <location>
        <begin position="241"/>
        <end position="260"/>
    </location>
</feature>
<organism evidence="4 5">
    <name type="scientific">Cutibacterium avidum</name>
    <dbReference type="NCBI Taxonomy" id="33010"/>
    <lineage>
        <taxon>Bacteria</taxon>
        <taxon>Bacillati</taxon>
        <taxon>Actinomycetota</taxon>
        <taxon>Actinomycetes</taxon>
        <taxon>Propionibacteriales</taxon>
        <taxon>Propionibacteriaceae</taxon>
        <taxon>Cutibacterium</taxon>
    </lineage>
</organism>
<keyword evidence="2" id="KW-1133">Transmembrane helix</keyword>
<keyword evidence="2" id="KW-0472">Membrane</keyword>
<evidence type="ECO:0000313" key="4">
    <source>
        <dbReference type="EMBL" id="MEH1546501.1"/>
    </source>
</evidence>
<proteinExistence type="predicted"/>
<feature type="domain" description="LppM" evidence="3">
    <location>
        <begin position="29"/>
        <end position="179"/>
    </location>
</feature>
<name>A0AB35XH96_9ACTN</name>
<sequence>MGMLSVSRHMRRYLVLLLAPLLLLAGCVKFDTAMEIKDEDHIHVKATVGISKSMADMSGEDLTSQFSNCSDVKGMGGGASSAKGEKFEDDQYIGCAYSGDITAAEYNKKDDGSKITFDKDKVTFKMNAGYFNDAGGSTESLDASMLSDFKVSIIFPGKVLSHSGSSKVDGNTVTWTDPKDVFSSEGLSATGERNDGVPAWVWIVVAVAALAIIGIVVAVVLKKKGPKASEPENGDAPWAMQYPGQPQGQQPQQWNSQTPQWGSQPDRGNPQAQQSPYQNPSQSQPGQPWGHVPGNVTGAPQPDQQPPSNPDDFWKNHGSN</sequence>
<dbReference type="InterPro" id="IPR053807">
    <property type="entry name" value="LppM"/>
</dbReference>
<gene>
    <name evidence="4" type="ORF">V7F78_05650</name>
</gene>
<evidence type="ECO:0000256" key="1">
    <source>
        <dbReference type="SAM" id="MobiDB-lite"/>
    </source>
</evidence>